<dbReference type="InterPro" id="IPR000571">
    <property type="entry name" value="Znf_CCCH"/>
</dbReference>
<accession>A0A4U5NZD3</accession>
<organism evidence="7 8">
    <name type="scientific">Steinernema carpocapsae</name>
    <name type="common">Entomopathogenic nematode</name>
    <dbReference type="NCBI Taxonomy" id="34508"/>
    <lineage>
        <taxon>Eukaryota</taxon>
        <taxon>Metazoa</taxon>
        <taxon>Ecdysozoa</taxon>
        <taxon>Nematoda</taxon>
        <taxon>Chromadorea</taxon>
        <taxon>Rhabditida</taxon>
        <taxon>Tylenchina</taxon>
        <taxon>Panagrolaimomorpha</taxon>
        <taxon>Strongyloidoidea</taxon>
        <taxon>Steinernematidae</taxon>
        <taxon>Steinernema</taxon>
    </lineage>
</organism>
<sequence length="122" mass="14595">MDPRPPLVSRERQHDQLYRTVLCRTHLERPGSCRYGDACMYAHGKEQLRKVDNREQLNRVVYDRVCHSFVFDDHCSYGVNCRYRHLTFNQLKPEEATYSVCHVPNKHDVLRVMEDLMRRGLM</sequence>
<evidence type="ECO:0000313" key="8">
    <source>
        <dbReference type="Proteomes" id="UP000298663"/>
    </source>
</evidence>
<dbReference type="PROSITE" id="PS50103">
    <property type="entry name" value="ZF_C3H1"/>
    <property type="match status" value="2"/>
</dbReference>
<gene>
    <name evidence="7" type="ORF">L596_012880</name>
</gene>
<dbReference type="InterPro" id="IPR045877">
    <property type="entry name" value="ZFP36-like"/>
</dbReference>
<dbReference type="Pfam" id="PF00642">
    <property type="entry name" value="zf-CCCH"/>
    <property type="match status" value="1"/>
</dbReference>
<keyword evidence="1 5" id="KW-0479">Metal-binding</keyword>
<name>A0A4U5NZD3_STECR</name>
<evidence type="ECO:0000313" key="7">
    <source>
        <dbReference type="EMBL" id="TKR88674.1"/>
    </source>
</evidence>
<reference evidence="7 8" key="1">
    <citation type="journal article" date="2015" name="Genome Biol.">
        <title>Comparative genomics of Steinernema reveals deeply conserved gene regulatory networks.</title>
        <authorList>
            <person name="Dillman A.R."/>
            <person name="Macchietto M."/>
            <person name="Porter C.F."/>
            <person name="Rogers A."/>
            <person name="Williams B."/>
            <person name="Antoshechkin I."/>
            <person name="Lee M.M."/>
            <person name="Goodwin Z."/>
            <person name="Lu X."/>
            <person name="Lewis E.E."/>
            <person name="Goodrich-Blair H."/>
            <person name="Stock S.P."/>
            <person name="Adams B.J."/>
            <person name="Sternberg P.W."/>
            <person name="Mortazavi A."/>
        </authorList>
    </citation>
    <scope>NUCLEOTIDE SEQUENCE [LARGE SCALE GENOMIC DNA]</scope>
    <source>
        <strain evidence="7 8">ALL</strain>
    </source>
</reference>
<dbReference type="SMART" id="SM00356">
    <property type="entry name" value="ZnF_C3H1"/>
    <property type="match status" value="2"/>
</dbReference>
<evidence type="ECO:0000256" key="2">
    <source>
        <dbReference type="ARBA" id="ARBA00022737"/>
    </source>
</evidence>
<dbReference type="STRING" id="34508.A0A4U5NZD3"/>
<dbReference type="GO" id="GO:0008270">
    <property type="term" value="F:zinc ion binding"/>
    <property type="evidence" value="ECO:0007669"/>
    <property type="project" value="UniProtKB-KW"/>
</dbReference>
<feature type="zinc finger region" description="C3H1-type" evidence="5">
    <location>
        <begin position="17"/>
        <end position="46"/>
    </location>
</feature>
<dbReference type="GO" id="GO:0003729">
    <property type="term" value="F:mRNA binding"/>
    <property type="evidence" value="ECO:0007669"/>
    <property type="project" value="InterPro"/>
</dbReference>
<keyword evidence="4 5" id="KW-0862">Zinc</keyword>
<reference evidence="7 8" key="2">
    <citation type="journal article" date="2019" name="G3 (Bethesda)">
        <title>Hybrid Assembly of the Genome of the Entomopathogenic Nematode Steinernema carpocapsae Identifies the X-Chromosome.</title>
        <authorList>
            <person name="Serra L."/>
            <person name="Macchietto M."/>
            <person name="Macias-Munoz A."/>
            <person name="McGill C.J."/>
            <person name="Rodriguez I.M."/>
            <person name="Rodriguez B."/>
            <person name="Murad R."/>
            <person name="Mortazavi A."/>
        </authorList>
    </citation>
    <scope>NUCLEOTIDE SEQUENCE [LARGE SCALE GENOMIC DNA]</scope>
    <source>
        <strain evidence="7 8">ALL</strain>
    </source>
</reference>
<evidence type="ECO:0000256" key="3">
    <source>
        <dbReference type="ARBA" id="ARBA00022771"/>
    </source>
</evidence>
<evidence type="ECO:0000256" key="4">
    <source>
        <dbReference type="ARBA" id="ARBA00022833"/>
    </source>
</evidence>
<feature type="domain" description="C3H1-type" evidence="6">
    <location>
        <begin position="65"/>
        <end position="88"/>
    </location>
</feature>
<dbReference type="Proteomes" id="UP000298663">
    <property type="component" value="Unassembled WGS sequence"/>
</dbReference>
<proteinExistence type="predicted"/>
<dbReference type="PANTHER" id="PTHR12547">
    <property type="entry name" value="CCCH ZINC FINGER/TIS11-RELATED"/>
    <property type="match status" value="1"/>
</dbReference>
<dbReference type="PANTHER" id="PTHR12547:SF18">
    <property type="entry name" value="PROTEIN TIS11"/>
    <property type="match status" value="1"/>
</dbReference>
<dbReference type="SUPFAM" id="SSF90229">
    <property type="entry name" value="CCCH zinc finger"/>
    <property type="match status" value="1"/>
</dbReference>
<evidence type="ECO:0000259" key="6">
    <source>
        <dbReference type="PROSITE" id="PS50103"/>
    </source>
</evidence>
<dbReference type="AlphaFoldDB" id="A0A4U5NZD3"/>
<evidence type="ECO:0000256" key="5">
    <source>
        <dbReference type="PROSITE-ProRule" id="PRU00723"/>
    </source>
</evidence>
<dbReference type="GO" id="GO:0043186">
    <property type="term" value="C:P granule"/>
    <property type="evidence" value="ECO:0007669"/>
    <property type="project" value="UniProtKB-ARBA"/>
</dbReference>
<dbReference type="Gene3D" id="4.10.1000.10">
    <property type="entry name" value="Zinc finger, CCCH-type"/>
    <property type="match status" value="1"/>
</dbReference>
<dbReference type="InterPro" id="IPR036855">
    <property type="entry name" value="Znf_CCCH_sf"/>
</dbReference>
<keyword evidence="2" id="KW-0677">Repeat</keyword>
<protein>
    <recommendedName>
        <fullName evidence="6">C3H1-type domain-containing protein</fullName>
    </recommendedName>
</protein>
<feature type="zinc finger region" description="C3H1-type" evidence="5">
    <location>
        <begin position="65"/>
        <end position="88"/>
    </location>
</feature>
<evidence type="ECO:0000256" key="1">
    <source>
        <dbReference type="ARBA" id="ARBA00022723"/>
    </source>
</evidence>
<feature type="domain" description="C3H1-type" evidence="6">
    <location>
        <begin position="17"/>
        <end position="46"/>
    </location>
</feature>
<comment type="caution">
    <text evidence="7">The sequence shown here is derived from an EMBL/GenBank/DDBJ whole genome shotgun (WGS) entry which is preliminary data.</text>
</comment>
<keyword evidence="3 5" id="KW-0863">Zinc-finger</keyword>
<dbReference type="OrthoDB" id="5844568at2759"/>
<dbReference type="EMBL" id="AZBU02000003">
    <property type="protein sequence ID" value="TKR88674.1"/>
    <property type="molecule type" value="Genomic_DNA"/>
</dbReference>
<keyword evidence="8" id="KW-1185">Reference proteome</keyword>